<dbReference type="PANTHER" id="PTHR36849:SF1">
    <property type="entry name" value="CYTOPLASMIC PROTEIN"/>
    <property type="match status" value="1"/>
</dbReference>
<gene>
    <name evidence="1" type="ORF">PSM36_2368</name>
</gene>
<dbReference type="AlphaFoldDB" id="A0A1R3SYA6"/>
<protein>
    <recommendedName>
        <fullName evidence="3">DUF488 domain-containing protein</fullName>
    </recommendedName>
</protein>
<organism evidence="1 2">
    <name type="scientific">Proteiniphilum saccharofermentans</name>
    <dbReference type="NCBI Taxonomy" id="1642647"/>
    <lineage>
        <taxon>Bacteria</taxon>
        <taxon>Pseudomonadati</taxon>
        <taxon>Bacteroidota</taxon>
        <taxon>Bacteroidia</taxon>
        <taxon>Bacteroidales</taxon>
        <taxon>Dysgonomonadaceae</taxon>
        <taxon>Proteiniphilum</taxon>
    </lineage>
</organism>
<evidence type="ECO:0000313" key="1">
    <source>
        <dbReference type="EMBL" id="SCD21173.1"/>
    </source>
</evidence>
<dbReference type="STRING" id="1642647.PSM36_2368"/>
<proteinExistence type="predicted"/>
<dbReference type="Proteomes" id="UP000187464">
    <property type="component" value="Chromosome I"/>
</dbReference>
<dbReference type="KEGG" id="psac:PSM36_2368"/>
<dbReference type="PANTHER" id="PTHR36849">
    <property type="entry name" value="CYTOPLASMIC PROTEIN-RELATED"/>
    <property type="match status" value="1"/>
</dbReference>
<sequence>MIRIKRIYDQLGDDDGYRILIDRLWPRGISKENAHVDLWLKEIAPSTELRKWFQHDPAKWEEFGGRYRKELFKEKENLHRIKDLEKEHGNVTLLYAGKDEEHTHALVLLKMLNKKT</sequence>
<name>A0A1R3SYA6_9BACT</name>
<accession>A0A1R3SYA6</accession>
<reference evidence="1 2" key="1">
    <citation type="submission" date="2016-08" db="EMBL/GenBank/DDBJ databases">
        <authorList>
            <person name="Seilhamer J.J."/>
        </authorList>
    </citation>
    <scope>NUCLEOTIDE SEQUENCE [LARGE SCALE GENOMIC DNA]</scope>
    <source>
        <strain evidence="1">M3/6</strain>
    </source>
</reference>
<dbReference type="Pfam" id="PF22752">
    <property type="entry name" value="DUF488-N3i"/>
    <property type="match status" value="1"/>
</dbReference>
<keyword evidence="2" id="KW-1185">Reference proteome</keyword>
<dbReference type="RefSeq" id="WP_076931032.1">
    <property type="nucleotide sequence ID" value="NZ_LT605205.1"/>
</dbReference>
<evidence type="ECO:0000313" key="2">
    <source>
        <dbReference type="Proteomes" id="UP000187464"/>
    </source>
</evidence>
<evidence type="ECO:0008006" key="3">
    <source>
        <dbReference type="Google" id="ProtNLM"/>
    </source>
</evidence>
<dbReference type="InterPro" id="IPR052552">
    <property type="entry name" value="YeaO-like"/>
</dbReference>
<dbReference type="EMBL" id="LT605205">
    <property type="protein sequence ID" value="SCD21173.1"/>
    <property type="molecule type" value="Genomic_DNA"/>
</dbReference>